<dbReference type="PANTHER" id="PTHR14859">
    <property type="entry name" value="CALCOFLUOR WHITE HYPERSENSITIVE PROTEIN PRECURSOR"/>
    <property type="match status" value="1"/>
</dbReference>
<evidence type="ECO:0000313" key="2">
    <source>
        <dbReference type="EMBL" id="TWT38239.1"/>
    </source>
</evidence>
<evidence type="ECO:0000313" key="3">
    <source>
        <dbReference type="Proteomes" id="UP000316714"/>
    </source>
</evidence>
<accession>A0A5C5VK44</accession>
<comment type="caution">
    <text evidence="2">The sequence shown here is derived from an EMBL/GenBank/DDBJ whole genome shotgun (WGS) entry which is preliminary data.</text>
</comment>
<dbReference type="AlphaFoldDB" id="A0A5C5VK44"/>
<dbReference type="PANTHER" id="PTHR14859:SF15">
    <property type="entry name" value="ENDONUCLEASE_EXONUCLEASE_PHOSPHATASE DOMAIN-CONTAINING PROTEIN"/>
    <property type="match status" value="1"/>
</dbReference>
<sequence length="248" mass="28000">MSFRLLTYNIHKGIGGVDRRYRPERIQQVLDHYAADVVFLQEVDEGVKRSQFHQQAEMLADHCGYQYRCYQRNVRVKDGHYGNAILSRWPLSDACDLDLTIRFKKRRQALMARCWMPLDGGHRTVGLVNVHLGLAGFERKRQLTRLHACDFLGGFAAHTPVVVAGDFNDVYNDLGRVAMAPCGYESAEKSIRTFPAAAPVRALDRVFYRGDLAADGAFAGRIAVARRASDHLPLIVDFQLTDSTHAHE</sequence>
<dbReference type="Gene3D" id="3.60.10.10">
    <property type="entry name" value="Endonuclease/exonuclease/phosphatase"/>
    <property type="match status" value="1"/>
</dbReference>
<reference evidence="2 3" key="1">
    <citation type="submission" date="2019-02" db="EMBL/GenBank/DDBJ databases">
        <title>Deep-cultivation of Planctomycetes and their phenomic and genomic characterization uncovers novel biology.</title>
        <authorList>
            <person name="Wiegand S."/>
            <person name="Jogler M."/>
            <person name="Boedeker C."/>
            <person name="Pinto D."/>
            <person name="Vollmers J."/>
            <person name="Rivas-Marin E."/>
            <person name="Kohn T."/>
            <person name="Peeters S.H."/>
            <person name="Heuer A."/>
            <person name="Rast P."/>
            <person name="Oberbeckmann S."/>
            <person name="Bunk B."/>
            <person name="Jeske O."/>
            <person name="Meyerdierks A."/>
            <person name="Storesund J.E."/>
            <person name="Kallscheuer N."/>
            <person name="Luecker S."/>
            <person name="Lage O.M."/>
            <person name="Pohl T."/>
            <person name="Merkel B.J."/>
            <person name="Hornburger P."/>
            <person name="Mueller R.-W."/>
            <person name="Bruemmer F."/>
            <person name="Labrenz M."/>
            <person name="Spormann A.M."/>
            <person name="Op Den Camp H."/>
            <person name="Overmann J."/>
            <person name="Amann R."/>
            <person name="Jetten M.S.M."/>
            <person name="Mascher T."/>
            <person name="Medema M.H."/>
            <person name="Devos D.P."/>
            <person name="Kaster A.-K."/>
            <person name="Ovreas L."/>
            <person name="Rohde M."/>
            <person name="Galperin M.Y."/>
            <person name="Jogler C."/>
        </authorList>
    </citation>
    <scope>NUCLEOTIDE SEQUENCE [LARGE SCALE GENOMIC DNA]</scope>
    <source>
        <strain evidence="2 3">KOR34</strain>
    </source>
</reference>
<name>A0A5C5VK44_9BACT</name>
<keyword evidence="3" id="KW-1185">Reference proteome</keyword>
<gene>
    <name evidence="2" type="ORF">KOR34_32080</name>
</gene>
<protein>
    <recommendedName>
        <fullName evidence="1">Endonuclease/exonuclease/phosphatase domain-containing protein</fullName>
    </recommendedName>
</protein>
<dbReference type="GO" id="GO:0006506">
    <property type="term" value="P:GPI anchor biosynthetic process"/>
    <property type="evidence" value="ECO:0007669"/>
    <property type="project" value="TreeGrafter"/>
</dbReference>
<dbReference type="SUPFAM" id="SSF56219">
    <property type="entry name" value="DNase I-like"/>
    <property type="match status" value="1"/>
</dbReference>
<organism evidence="2 3">
    <name type="scientific">Posidoniimonas corsicana</name>
    <dbReference type="NCBI Taxonomy" id="1938618"/>
    <lineage>
        <taxon>Bacteria</taxon>
        <taxon>Pseudomonadati</taxon>
        <taxon>Planctomycetota</taxon>
        <taxon>Planctomycetia</taxon>
        <taxon>Pirellulales</taxon>
        <taxon>Lacipirellulaceae</taxon>
        <taxon>Posidoniimonas</taxon>
    </lineage>
</organism>
<proteinExistence type="predicted"/>
<evidence type="ECO:0000259" key="1">
    <source>
        <dbReference type="Pfam" id="PF03372"/>
    </source>
</evidence>
<dbReference type="Proteomes" id="UP000316714">
    <property type="component" value="Unassembled WGS sequence"/>
</dbReference>
<dbReference type="RefSeq" id="WP_146565625.1">
    <property type="nucleotide sequence ID" value="NZ_SIHJ01000001.1"/>
</dbReference>
<dbReference type="InterPro" id="IPR051916">
    <property type="entry name" value="GPI-anchor_lipid_remodeler"/>
</dbReference>
<dbReference type="GO" id="GO:0003824">
    <property type="term" value="F:catalytic activity"/>
    <property type="evidence" value="ECO:0007669"/>
    <property type="project" value="InterPro"/>
</dbReference>
<feature type="domain" description="Endonuclease/exonuclease/phosphatase" evidence="1">
    <location>
        <begin position="6"/>
        <end position="231"/>
    </location>
</feature>
<dbReference type="InterPro" id="IPR005135">
    <property type="entry name" value="Endo/exonuclease/phosphatase"/>
</dbReference>
<dbReference type="Pfam" id="PF03372">
    <property type="entry name" value="Exo_endo_phos"/>
    <property type="match status" value="1"/>
</dbReference>
<dbReference type="EMBL" id="SIHJ01000001">
    <property type="protein sequence ID" value="TWT38239.1"/>
    <property type="molecule type" value="Genomic_DNA"/>
</dbReference>
<dbReference type="GO" id="GO:0016020">
    <property type="term" value="C:membrane"/>
    <property type="evidence" value="ECO:0007669"/>
    <property type="project" value="GOC"/>
</dbReference>
<dbReference type="InterPro" id="IPR036691">
    <property type="entry name" value="Endo/exonu/phosph_ase_sf"/>
</dbReference>
<dbReference type="OrthoDB" id="155529at2"/>